<dbReference type="GO" id="GO:0032259">
    <property type="term" value="P:methylation"/>
    <property type="evidence" value="ECO:0007669"/>
    <property type="project" value="UniProtKB-KW"/>
</dbReference>
<evidence type="ECO:0000256" key="3">
    <source>
        <dbReference type="ARBA" id="ARBA00022679"/>
    </source>
</evidence>
<feature type="domain" description="MmeI-like helicase spacer" evidence="6">
    <location>
        <begin position="170"/>
        <end position="246"/>
    </location>
</feature>
<evidence type="ECO:0000313" key="10">
    <source>
        <dbReference type="EMBL" id="KXT98656.1"/>
    </source>
</evidence>
<evidence type="ECO:0000256" key="2">
    <source>
        <dbReference type="ARBA" id="ARBA00022603"/>
    </source>
</evidence>
<reference evidence="10 11" key="1">
    <citation type="submission" date="2016-01" db="EMBL/GenBank/DDBJ databases">
        <title>Highly variable Streptococcus oralis are common among viridans streptococci isolated from primates.</title>
        <authorList>
            <person name="Denapaite D."/>
            <person name="Rieger M."/>
            <person name="Koendgen S."/>
            <person name="Brueckner R."/>
            <person name="Ochigava I."/>
            <person name="Kappeler P."/>
            <person name="Maetz-Rensing K."/>
            <person name="Leendertz F."/>
            <person name="Hakenbeck R."/>
        </authorList>
    </citation>
    <scope>NUCLEOTIDE SEQUENCE [LARGE SCALE GENOMIC DNA]</scope>
    <source>
        <strain evidence="10 11">DD28</strain>
    </source>
</reference>
<comment type="catalytic activity">
    <reaction evidence="4">
        <text>a 2'-deoxyadenosine in DNA + S-adenosyl-L-methionine = an N(6)-methyl-2'-deoxyadenosine in DNA + S-adenosyl-L-homocysteine + H(+)</text>
        <dbReference type="Rhea" id="RHEA:15197"/>
        <dbReference type="Rhea" id="RHEA-COMP:12418"/>
        <dbReference type="Rhea" id="RHEA-COMP:12419"/>
        <dbReference type="ChEBI" id="CHEBI:15378"/>
        <dbReference type="ChEBI" id="CHEBI:57856"/>
        <dbReference type="ChEBI" id="CHEBI:59789"/>
        <dbReference type="ChEBI" id="CHEBI:90615"/>
        <dbReference type="ChEBI" id="CHEBI:90616"/>
        <dbReference type="EC" id="2.1.1.72"/>
    </reaction>
</comment>
<name>A0A139Q7X2_STRMT</name>
<feature type="domain" description="MmeI-like target recognition" evidence="7">
    <location>
        <begin position="633"/>
        <end position="846"/>
    </location>
</feature>
<dbReference type="Pfam" id="PF20464">
    <property type="entry name" value="MmeI_N"/>
    <property type="match status" value="1"/>
</dbReference>
<evidence type="ECO:0000313" key="11">
    <source>
        <dbReference type="Proteomes" id="UP000070136"/>
    </source>
</evidence>
<sequence length="930" mass="106914">MAKKLLNITEIEDRTKVLVENLNQSTFIVDFVSLFDITKTTITRASKTASNDFIIKNKLYFRKVESQPLLALTEIDKETSGQARKPRFIITTDFQELYAKDTQTESTLAITFDDLPAYCDFFLPWNGIEKIDYEKENPADVKAAERFTKLYDELISINPELAITETDGKSFNLFLIRVLFLLFAEDTNIISKGAFTNVIKMRTSEDGYDLNECIRKLFTVLDMPDFSRQDLESWLSDFPYVNGKLFSEPHHDLIFNKRTRQLLIEAGELLNWNEINPDILGSMIQTVANAEARSTSGMHYTSVPNIMKVIKPLFLDNLRAALTELEERADYYIGGGDFGEDHRRKELRQLLPKLDDLLTRIASIKFLDPACGSGNFLIITYKELRRLEINILVKQREIREALNEKAVYQGELIADASKISLSQFSGIELDDFAHEVARLSLYIAEHQMNVEMEEALADVHPRLLPLREAGNIVCGNALRIDWGTVLNAKADDEVYIFGNPPYIGSKKMTLEQKKELESVICSEISSKKLDYISGWFYKATHLIYGKNAQYAFVTTNSINQGEQVSILWNILLRYGQISFAYQSFKWNNSAAHNAGVTVTIIGFSNKNDKKRIIYSDKGESYGKNINPYLAFADDIIVSNHNDSEKLNNFPKIVFGNMPRSKYLILTNDDKNKLVQRYPETEVYFKKYIGADEYINGNFRYTIWIDQDEYTKLDKIQEFHQLFENVRQERLNSKAAGTRETASTPWKFVQRGEWDEMFSKGKIEGKFQLLVPAVTSEDRDYIPMGFVGDDTIISNRCYIVYDTPVWLLGCLVSKMHIKWFQAIGGKLETRYSYSAGLVYNTFPIPELSEARKNMLEEAVFEMLDVREEEGGTMAELYGGANKPMNDRLRQAHEKIDGIVERAYQQKPFESDEERLSVLLNLYKEMTEKEAK</sequence>
<dbReference type="EC" id="2.1.1.72" evidence="1"/>
<dbReference type="AlphaFoldDB" id="A0A139Q7X2"/>
<feature type="domain" description="MmeI-like DNA-methyltransferase" evidence="9">
    <location>
        <begin position="352"/>
        <end position="614"/>
    </location>
</feature>
<gene>
    <name evidence="10" type="ORF">SMIDD28_01144</name>
</gene>
<dbReference type="InterPro" id="IPR046817">
    <property type="entry name" value="MmeI_N"/>
</dbReference>
<dbReference type="Pfam" id="PF20473">
    <property type="entry name" value="MmeI_Mtase"/>
    <property type="match status" value="1"/>
</dbReference>
<dbReference type="GO" id="GO:0003676">
    <property type="term" value="F:nucleic acid binding"/>
    <property type="evidence" value="ECO:0007669"/>
    <property type="project" value="InterPro"/>
</dbReference>
<dbReference type="InterPro" id="IPR050953">
    <property type="entry name" value="N4_N6_ade-DNA_methylase"/>
</dbReference>
<dbReference type="InterPro" id="IPR046816">
    <property type="entry name" value="MmeI_Mtase"/>
</dbReference>
<dbReference type="SUPFAM" id="SSF53335">
    <property type="entry name" value="S-adenosyl-L-methionine-dependent methyltransferases"/>
    <property type="match status" value="1"/>
</dbReference>
<feature type="domain" description="MmeI-like C-terminal" evidence="8">
    <location>
        <begin position="848"/>
        <end position="926"/>
    </location>
</feature>
<proteinExistence type="predicted"/>
<evidence type="ECO:0000259" key="5">
    <source>
        <dbReference type="Pfam" id="PF20464"/>
    </source>
</evidence>
<evidence type="ECO:0000256" key="1">
    <source>
        <dbReference type="ARBA" id="ARBA00011900"/>
    </source>
</evidence>
<evidence type="ECO:0000259" key="8">
    <source>
        <dbReference type="Pfam" id="PF20467"/>
    </source>
</evidence>
<protein>
    <recommendedName>
        <fullName evidence="1">site-specific DNA-methyltransferase (adenine-specific)</fullName>
        <ecNumber evidence="1">2.1.1.72</ecNumber>
    </recommendedName>
</protein>
<evidence type="ECO:0000259" key="7">
    <source>
        <dbReference type="Pfam" id="PF20466"/>
    </source>
</evidence>
<dbReference type="RefSeq" id="WP_061425232.1">
    <property type="nucleotide sequence ID" value="NZ_KQ970262.1"/>
</dbReference>
<dbReference type="PATRIC" id="fig|28037.234.peg.1194"/>
<dbReference type="Gene3D" id="3.40.50.150">
    <property type="entry name" value="Vaccinia Virus protein VP39"/>
    <property type="match status" value="1"/>
</dbReference>
<keyword evidence="3" id="KW-0808">Transferase</keyword>
<evidence type="ECO:0000256" key="4">
    <source>
        <dbReference type="ARBA" id="ARBA00047942"/>
    </source>
</evidence>
<dbReference type="Proteomes" id="UP000070136">
    <property type="component" value="Unassembled WGS sequence"/>
</dbReference>
<dbReference type="Pfam" id="PF20467">
    <property type="entry name" value="MmeI_C"/>
    <property type="match status" value="1"/>
</dbReference>
<dbReference type="InterPro" id="IPR046820">
    <property type="entry name" value="MmeI_TRD"/>
</dbReference>
<dbReference type="GO" id="GO:0009007">
    <property type="term" value="F:site-specific DNA-methyltransferase (adenine-specific) activity"/>
    <property type="evidence" value="ECO:0007669"/>
    <property type="project" value="UniProtKB-EC"/>
</dbReference>
<dbReference type="InterPro" id="IPR046818">
    <property type="entry name" value="MmeI_C"/>
</dbReference>
<accession>A0A139Q7X2</accession>
<dbReference type="InterPro" id="IPR029063">
    <property type="entry name" value="SAM-dependent_MTases_sf"/>
</dbReference>
<feature type="domain" description="MmeI-like N-terminal" evidence="5">
    <location>
        <begin position="22"/>
        <end position="155"/>
    </location>
</feature>
<dbReference type="EMBL" id="LQOA01000034">
    <property type="protein sequence ID" value="KXT98656.1"/>
    <property type="molecule type" value="Genomic_DNA"/>
</dbReference>
<dbReference type="Pfam" id="PF20466">
    <property type="entry name" value="MmeI_TRD"/>
    <property type="match status" value="1"/>
</dbReference>
<evidence type="ECO:0000259" key="9">
    <source>
        <dbReference type="Pfam" id="PF20473"/>
    </source>
</evidence>
<evidence type="ECO:0000259" key="6">
    <source>
        <dbReference type="Pfam" id="PF20465"/>
    </source>
</evidence>
<dbReference type="InterPro" id="IPR046819">
    <property type="entry name" value="MmeI_hel"/>
</dbReference>
<dbReference type="Pfam" id="PF20465">
    <property type="entry name" value="MmeI_hel"/>
    <property type="match status" value="1"/>
</dbReference>
<dbReference type="PROSITE" id="PS00092">
    <property type="entry name" value="N6_MTASE"/>
    <property type="match status" value="1"/>
</dbReference>
<dbReference type="InterPro" id="IPR002052">
    <property type="entry name" value="DNA_methylase_N6_adenine_CS"/>
</dbReference>
<dbReference type="PANTHER" id="PTHR33841:SF1">
    <property type="entry name" value="DNA METHYLTRANSFERASE A"/>
    <property type="match status" value="1"/>
</dbReference>
<dbReference type="PANTHER" id="PTHR33841">
    <property type="entry name" value="DNA METHYLTRANSFERASE YEEA-RELATED"/>
    <property type="match status" value="1"/>
</dbReference>
<organism evidence="10 11">
    <name type="scientific">Streptococcus mitis</name>
    <dbReference type="NCBI Taxonomy" id="28037"/>
    <lineage>
        <taxon>Bacteria</taxon>
        <taxon>Bacillati</taxon>
        <taxon>Bacillota</taxon>
        <taxon>Bacilli</taxon>
        <taxon>Lactobacillales</taxon>
        <taxon>Streptococcaceae</taxon>
        <taxon>Streptococcus</taxon>
        <taxon>Streptococcus mitis group</taxon>
    </lineage>
</organism>
<keyword evidence="2 10" id="KW-0489">Methyltransferase</keyword>
<comment type="caution">
    <text evidence="10">The sequence shown here is derived from an EMBL/GenBank/DDBJ whole genome shotgun (WGS) entry which is preliminary data.</text>
</comment>
<dbReference type="OrthoDB" id="32195at2"/>